<proteinExistence type="predicted"/>
<organism evidence="1 2">
    <name type="scientific">Microbacterium oleivorans</name>
    <dbReference type="NCBI Taxonomy" id="273677"/>
    <lineage>
        <taxon>Bacteria</taxon>
        <taxon>Bacillati</taxon>
        <taxon>Actinomycetota</taxon>
        <taxon>Actinomycetes</taxon>
        <taxon>Micrococcales</taxon>
        <taxon>Microbacteriaceae</taxon>
        <taxon>Microbacterium</taxon>
    </lineage>
</organism>
<sequence length="74" mass="8190">MTQTLEEVDTVTTTSDGDHDKLAHYFAKADLDRALLDGVEVTALCGKKDRPLSGVEGRSVCPECKEIYDSMRKE</sequence>
<evidence type="ECO:0000313" key="1">
    <source>
        <dbReference type="EMBL" id="TDL44062.1"/>
    </source>
</evidence>
<dbReference type="EMBL" id="SMZX01000002">
    <property type="protein sequence ID" value="TDL44062.1"/>
    <property type="molecule type" value="Genomic_DNA"/>
</dbReference>
<evidence type="ECO:0000313" key="2">
    <source>
        <dbReference type="Proteomes" id="UP000295633"/>
    </source>
</evidence>
<gene>
    <name evidence="1" type="ORF">E2R54_12920</name>
</gene>
<name>A0A4R5YFW4_9MICO</name>
<comment type="caution">
    <text evidence="1">The sequence shown here is derived from an EMBL/GenBank/DDBJ whole genome shotgun (WGS) entry which is preliminary data.</text>
</comment>
<dbReference type="Proteomes" id="UP000295633">
    <property type="component" value="Unassembled WGS sequence"/>
</dbReference>
<dbReference type="AlphaFoldDB" id="A0A4R5YFW4"/>
<dbReference type="RefSeq" id="WP_133400028.1">
    <property type="nucleotide sequence ID" value="NZ_SMZX01000002.1"/>
</dbReference>
<accession>A0A4R5YFW4</accession>
<protein>
    <submittedName>
        <fullName evidence="1">DUF3039 domain-containing protein</fullName>
    </submittedName>
</protein>
<dbReference type="InterPro" id="IPR021400">
    <property type="entry name" value="DUF3039"/>
</dbReference>
<reference evidence="1 2" key="1">
    <citation type="submission" date="2019-03" db="EMBL/GenBank/DDBJ databases">
        <title>Genome Sequencing and Assembly of Various Microbes Isolated from Partially Reclaimed Soil and Acid Mine Drainage (AMD) Site.</title>
        <authorList>
            <person name="Steinbock B."/>
            <person name="Bechtold R."/>
            <person name="Sevigny J.L."/>
            <person name="Thomas D."/>
            <person name="Cuthill L.R."/>
            <person name="Aveiro Johannsen E.J."/>
            <person name="Thomas K."/>
            <person name="Ghosh A."/>
        </authorList>
    </citation>
    <scope>NUCLEOTIDE SEQUENCE [LARGE SCALE GENOMIC DNA]</scope>
    <source>
        <strain evidence="1 2">F-B2</strain>
    </source>
</reference>
<dbReference type="Pfam" id="PF11238">
    <property type="entry name" value="DUF3039"/>
    <property type="match status" value="1"/>
</dbReference>